<name>A0AAV7P249_PLEWA</name>
<evidence type="ECO:0000313" key="2">
    <source>
        <dbReference type="EMBL" id="KAJ1121239.1"/>
    </source>
</evidence>
<dbReference type="Proteomes" id="UP001066276">
    <property type="component" value="Chromosome 8"/>
</dbReference>
<dbReference type="EMBL" id="JANPWB010000012">
    <property type="protein sequence ID" value="KAJ1121239.1"/>
    <property type="molecule type" value="Genomic_DNA"/>
</dbReference>
<sequence length="84" mass="9117">MFQWLRTCRYVSVASHVPLSAIQGKDLGIPLNIAAGTGASRPSGLRNPLPKNRLRESQPCHPSTRHNKHHGGEAVRSPCPECAP</sequence>
<evidence type="ECO:0000256" key="1">
    <source>
        <dbReference type="SAM" id="MobiDB-lite"/>
    </source>
</evidence>
<accession>A0AAV7P249</accession>
<gene>
    <name evidence="2" type="ORF">NDU88_009357</name>
</gene>
<dbReference type="AlphaFoldDB" id="A0AAV7P249"/>
<protein>
    <submittedName>
        <fullName evidence="2">Uncharacterized protein</fullName>
    </submittedName>
</protein>
<organism evidence="2 3">
    <name type="scientific">Pleurodeles waltl</name>
    <name type="common">Iberian ribbed newt</name>
    <dbReference type="NCBI Taxonomy" id="8319"/>
    <lineage>
        <taxon>Eukaryota</taxon>
        <taxon>Metazoa</taxon>
        <taxon>Chordata</taxon>
        <taxon>Craniata</taxon>
        <taxon>Vertebrata</taxon>
        <taxon>Euteleostomi</taxon>
        <taxon>Amphibia</taxon>
        <taxon>Batrachia</taxon>
        <taxon>Caudata</taxon>
        <taxon>Salamandroidea</taxon>
        <taxon>Salamandridae</taxon>
        <taxon>Pleurodelinae</taxon>
        <taxon>Pleurodeles</taxon>
    </lineage>
</organism>
<evidence type="ECO:0000313" key="3">
    <source>
        <dbReference type="Proteomes" id="UP001066276"/>
    </source>
</evidence>
<proteinExistence type="predicted"/>
<keyword evidence="3" id="KW-1185">Reference proteome</keyword>
<feature type="region of interest" description="Disordered" evidence="1">
    <location>
        <begin position="34"/>
        <end position="84"/>
    </location>
</feature>
<comment type="caution">
    <text evidence="2">The sequence shown here is derived from an EMBL/GenBank/DDBJ whole genome shotgun (WGS) entry which is preliminary data.</text>
</comment>
<reference evidence="2" key="1">
    <citation type="journal article" date="2022" name="bioRxiv">
        <title>Sequencing and chromosome-scale assembly of the giantPleurodeles waltlgenome.</title>
        <authorList>
            <person name="Brown T."/>
            <person name="Elewa A."/>
            <person name="Iarovenko S."/>
            <person name="Subramanian E."/>
            <person name="Araus A.J."/>
            <person name="Petzold A."/>
            <person name="Susuki M."/>
            <person name="Suzuki K.-i.T."/>
            <person name="Hayashi T."/>
            <person name="Toyoda A."/>
            <person name="Oliveira C."/>
            <person name="Osipova E."/>
            <person name="Leigh N.D."/>
            <person name="Simon A."/>
            <person name="Yun M.H."/>
        </authorList>
    </citation>
    <scope>NUCLEOTIDE SEQUENCE</scope>
    <source>
        <strain evidence="2">20211129_DDA</strain>
        <tissue evidence="2">Liver</tissue>
    </source>
</reference>